<accession>A0A1G2U478</accession>
<reference evidence="2 3" key="1">
    <citation type="journal article" date="2016" name="Nat. Commun.">
        <title>Thousands of microbial genomes shed light on interconnected biogeochemical processes in an aquifer system.</title>
        <authorList>
            <person name="Anantharaman K."/>
            <person name="Brown C.T."/>
            <person name="Hug L.A."/>
            <person name="Sharon I."/>
            <person name="Castelle C.J."/>
            <person name="Probst A.J."/>
            <person name="Thomas B.C."/>
            <person name="Singh A."/>
            <person name="Wilkins M.J."/>
            <person name="Karaoz U."/>
            <person name="Brodie E.L."/>
            <person name="Williams K.H."/>
            <person name="Hubbard S.S."/>
            <person name="Banfield J.F."/>
        </authorList>
    </citation>
    <scope>NUCLEOTIDE SEQUENCE [LARGE SCALE GENOMIC DNA]</scope>
</reference>
<comment type="caution">
    <text evidence="2">The sequence shown here is derived from an EMBL/GenBank/DDBJ whole genome shotgun (WGS) entry which is preliminary data.</text>
</comment>
<dbReference type="EMBL" id="MHWD01000011">
    <property type="protein sequence ID" value="OHB04317.1"/>
    <property type="molecule type" value="Genomic_DNA"/>
</dbReference>
<feature type="region of interest" description="Disordered" evidence="1">
    <location>
        <begin position="32"/>
        <end position="65"/>
    </location>
</feature>
<evidence type="ECO:0000313" key="2">
    <source>
        <dbReference type="EMBL" id="OHB04317.1"/>
    </source>
</evidence>
<evidence type="ECO:0000256" key="1">
    <source>
        <dbReference type="SAM" id="MobiDB-lite"/>
    </source>
</evidence>
<dbReference type="NCBIfam" id="NF033521">
    <property type="entry name" value="lasso_leader_L3"/>
    <property type="match status" value="1"/>
</dbReference>
<protein>
    <submittedName>
        <fullName evidence="2">Uncharacterized protein</fullName>
    </submittedName>
</protein>
<sequence>MTSTTVAVFPTETGYAPPRLIRFGDFRELVRTAGGGDDQGDHTADDELFGGMDGMEQYERPFERS</sequence>
<evidence type="ECO:0000313" key="3">
    <source>
        <dbReference type="Proteomes" id="UP000179283"/>
    </source>
</evidence>
<dbReference type="Proteomes" id="UP000179283">
    <property type="component" value="Unassembled WGS sequence"/>
</dbReference>
<proteinExistence type="predicted"/>
<organism evidence="2 3">
    <name type="scientific">Candidatus Zambryskibacteria bacterium RIFCSPLOWO2_01_FULL_43_17</name>
    <dbReference type="NCBI Taxonomy" id="1802760"/>
    <lineage>
        <taxon>Bacteria</taxon>
        <taxon>Candidatus Zambryskiibacteriota</taxon>
    </lineage>
</organism>
<gene>
    <name evidence="2" type="ORF">A2920_03350</name>
</gene>
<dbReference type="AlphaFoldDB" id="A0A1G2U478"/>
<name>A0A1G2U478_9BACT</name>